<feature type="transmembrane region" description="Helical" evidence="12">
    <location>
        <begin position="131"/>
        <end position="151"/>
    </location>
</feature>
<dbReference type="InterPro" id="IPR005495">
    <property type="entry name" value="LptG/LptF_permease"/>
</dbReference>
<feature type="transmembrane region" description="Helical" evidence="12">
    <location>
        <begin position="91"/>
        <end position="110"/>
    </location>
</feature>
<evidence type="ECO:0000256" key="2">
    <source>
        <dbReference type="ARBA" id="ARBA00004429"/>
    </source>
</evidence>
<comment type="subunit">
    <text evidence="11">Component of the lipopolysaccharide transport and assembly complex. The LptBFG transporter is composed of two ATP-binding proteins (LptB) and two transmembrane proteins (LptF and LptG).</text>
</comment>
<evidence type="ECO:0000256" key="11">
    <source>
        <dbReference type="ARBA" id="ARBA00026081"/>
    </source>
</evidence>
<evidence type="ECO:0000313" key="14">
    <source>
        <dbReference type="Proteomes" id="UP000270524"/>
    </source>
</evidence>
<keyword evidence="10 12" id="KW-0472">Membrane</keyword>
<reference evidence="13 14" key="1">
    <citation type="submission" date="2018-08" db="EMBL/GenBank/DDBJ databases">
        <title>Recombination of ecologically and evolutionarily significant loci maintains genetic cohesion in the Pseudomonas syringae species complex.</title>
        <authorList>
            <person name="Dillon M."/>
            <person name="Thakur S."/>
            <person name="Almeida R.N.D."/>
            <person name="Weir B.S."/>
            <person name="Guttman D.S."/>
        </authorList>
    </citation>
    <scope>NUCLEOTIDE SEQUENCE [LARGE SCALE GENOMIC DNA]</scope>
    <source>
        <strain evidence="13 14">ICMP 15203</strain>
    </source>
</reference>
<organism evidence="13 14">
    <name type="scientific">Pseudomonas cannabina</name>
    <dbReference type="NCBI Taxonomy" id="86840"/>
    <lineage>
        <taxon>Bacteria</taxon>
        <taxon>Pseudomonadati</taxon>
        <taxon>Pseudomonadota</taxon>
        <taxon>Gammaproteobacteria</taxon>
        <taxon>Pseudomonadales</taxon>
        <taxon>Pseudomonadaceae</taxon>
        <taxon>Pseudomonas</taxon>
    </lineage>
</organism>
<keyword evidence="9 12" id="KW-1133">Transmembrane helix</keyword>
<dbReference type="GO" id="GO:0043190">
    <property type="term" value="C:ATP-binding cassette (ABC) transporter complex"/>
    <property type="evidence" value="ECO:0007669"/>
    <property type="project" value="InterPro"/>
</dbReference>
<evidence type="ECO:0000256" key="4">
    <source>
        <dbReference type="ARBA" id="ARBA00014213"/>
    </source>
</evidence>
<dbReference type="PANTHER" id="PTHR33529:SF7">
    <property type="entry name" value="LIPOPOLYSACCHARIDE EXPORT SYSTEM PERMEASE PROTEIN LPTF"/>
    <property type="match status" value="1"/>
</dbReference>
<dbReference type="InterPro" id="IPR030922">
    <property type="entry name" value="LptF"/>
</dbReference>
<comment type="function">
    <text evidence="1">Part of the ABC transporter complex LptBFG involved in the translocation of lipopolysaccharide (LPS) from the inner membrane to the outer membrane.</text>
</comment>
<comment type="caution">
    <text evidence="13">The sequence shown here is derived from an EMBL/GenBank/DDBJ whole genome shotgun (WGS) entry which is preliminary data.</text>
</comment>
<keyword evidence="5" id="KW-0813">Transport</keyword>
<feature type="transmembrane region" description="Helical" evidence="12">
    <location>
        <begin position="307"/>
        <end position="326"/>
    </location>
</feature>
<feature type="transmembrane region" description="Helical" evidence="12">
    <location>
        <begin position="369"/>
        <end position="387"/>
    </location>
</feature>
<protein>
    <recommendedName>
        <fullName evidence="4">Lipopolysaccharide export system permease protein LptF</fullName>
    </recommendedName>
</protein>
<accession>A0A3M3R205</accession>
<evidence type="ECO:0000256" key="5">
    <source>
        <dbReference type="ARBA" id="ARBA00022448"/>
    </source>
</evidence>
<evidence type="ECO:0000256" key="6">
    <source>
        <dbReference type="ARBA" id="ARBA00022475"/>
    </source>
</evidence>
<dbReference type="AlphaFoldDB" id="A0A3M3R205"/>
<dbReference type="GO" id="GO:0055085">
    <property type="term" value="P:transmembrane transport"/>
    <property type="evidence" value="ECO:0007669"/>
    <property type="project" value="InterPro"/>
</dbReference>
<dbReference type="GO" id="GO:0015920">
    <property type="term" value="P:lipopolysaccharide transport"/>
    <property type="evidence" value="ECO:0007669"/>
    <property type="project" value="TreeGrafter"/>
</dbReference>
<evidence type="ECO:0000256" key="8">
    <source>
        <dbReference type="ARBA" id="ARBA00022692"/>
    </source>
</evidence>
<evidence type="ECO:0000256" key="1">
    <source>
        <dbReference type="ARBA" id="ARBA00002265"/>
    </source>
</evidence>
<keyword evidence="8 12" id="KW-0812">Transmembrane</keyword>
<keyword evidence="7" id="KW-0997">Cell inner membrane</keyword>
<dbReference type="EMBL" id="RBPJ01000241">
    <property type="protein sequence ID" value="RMN90612.1"/>
    <property type="molecule type" value="Genomic_DNA"/>
</dbReference>
<proteinExistence type="inferred from homology"/>
<name>A0A3M3R205_PSECA</name>
<sequence length="408" mass="45296">MMPTPFAGVNFRLPWLTIFPVWLPEPDNSGVSGLIVFRYLSREVLLTLSAVSAVLLVFIMSGRFIKYLAQAASGALDPGVLFMIMGFRLPGFLQVILPLGLFLGILMAYGRLYLESEMTVLAATGMSQQRLLAITMGPAALVGLVVAWLSFSLAPQGAAQFSQLINQQDAMTEFDTLVPGRFQALRDGTRITYTKELSDDRSQLTGVFISEKRMSSDKSKDNGITVLVAEKGHQEVQPNGSRFLILENGYRYDGNPGAADYRVIKYDTYGAALPKPEISEEVTDREAIPTSELFGNRTARSVAELQWRISLPLSVFIVTLMAIPLSRVNPRQGRYLKLLPAILLYMSYLAILISVRSSLEKGKLPLSLGMWWVHAIYLAIGLVLFYWEPIRLKMASRRSVTEVTRGQA</sequence>
<comment type="subcellular location">
    <subcellularLocation>
        <location evidence="2">Cell inner membrane</location>
        <topology evidence="2">Multi-pass membrane protein</topology>
    </subcellularLocation>
</comment>
<evidence type="ECO:0000256" key="12">
    <source>
        <dbReference type="SAM" id="Phobius"/>
    </source>
</evidence>
<evidence type="ECO:0000313" key="13">
    <source>
        <dbReference type="EMBL" id="RMN90612.1"/>
    </source>
</evidence>
<gene>
    <name evidence="13" type="ORF">ALQ51_100108</name>
</gene>
<dbReference type="Pfam" id="PF03739">
    <property type="entry name" value="LptF_LptG"/>
    <property type="match status" value="1"/>
</dbReference>
<comment type="similarity">
    <text evidence="3">Belongs to the LptF/LptG family.</text>
</comment>
<evidence type="ECO:0000256" key="7">
    <source>
        <dbReference type="ARBA" id="ARBA00022519"/>
    </source>
</evidence>
<evidence type="ECO:0000256" key="3">
    <source>
        <dbReference type="ARBA" id="ARBA00007725"/>
    </source>
</evidence>
<feature type="transmembrane region" description="Helical" evidence="12">
    <location>
        <begin position="44"/>
        <end position="60"/>
    </location>
</feature>
<feature type="transmembrane region" description="Helical" evidence="12">
    <location>
        <begin position="338"/>
        <end position="357"/>
    </location>
</feature>
<keyword evidence="6" id="KW-1003">Cell membrane</keyword>
<evidence type="ECO:0000256" key="10">
    <source>
        <dbReference type="ARBA" id="ARBA00023136"/>
    </source>
</evidence>
<dbReference type="PANTHER" id="PTHR33529">
    <property type="entry name" value="SLR0882 PROTEIN-RELATED"/>
    <property type="match status" value="1"/>
</dbReference>
<dbReference type="Proteomes" id="UP000270524">
    <property type="component" value="Unassembled WGS sequence"/>
</dbReference>
<evidence type="ECO:0000256" key="9">
    <source>
        <dbReference type="ARBA" id="ARBA00022989"/>
    </source>
</evidence>
<dbReference type="NCBIfam" id="TIGR04407">
    <property type="entry name" value="LptF_YjgP"/>
    <property type="match status" value="1"/>
</dbReference>